<keyword evidence="1" id="KW-0472">Membrane</keyword>
<dbReference type="EMBL" id="LAZR01001592">
    <property type="protein sequence ID" value="KKN42260.1"/>
    <property type="molecule type" value="Genomic_DNA"/>
</dbReference>
<dbReference type="AlphaFoldDB" id="A0A0F9QE13"/>
<evidence type="ECO:0008006" key="3">
    <source>
        <dbReference type="Google" id="ProtNLM"/>
    </source>
</evidence>
<protein>
    <recommendedName>
        <fullName evidence="3">DUF4760 domain-containing protein</fullName>
    </recommendedName>
</protein>
<evidence type="ECO:0000313" key="2">
    <source>
        <dbReference type="EMBL" id="KKN42260.1"/>
    </source>
</evidence>
<sequence length="153" mass="17610">MPINTIDNLTLIVSLVSAFIAIAMFVIASIQTRIQKRNLNLALFNSRYKVYIDSQKLYQEYTNGYISDITFSHFIASFHASELLFPSKSGIYKFLDKVHECAVSFNGTKRAMQSTDEPTALEMIYEYNREASSNLNCFLKELTKLMKPYIKIH</sequence>
<feature type="transmembrane region" description="Helical" evidence="1">
    <location>
        <begin position="12"/>
        <end position="30"/>
    </location>
</feature>
<comment type="caution">
    <text evidence="2">The sequence shown here is derived from an EMBL/GenBank/DDBJ whole genome shotgun (WGS) entry which is preliminary data.</text>
</comment>
<proteinExistence type="predicted"/>
<accession>A0A0F9QE13</accession>
<reference evidence="2" key="1">
    <citation type="journal article" date="2015" name="Nature">
        <title>Complex archaea that bridge the gap between prokaryotes and eukaryotes.</title>
        <authorList>
            <person name="Spang A."/>
            <person name="Saw J.H."/>
            <person name="Jorgensen S.L."/>
            <person name="Zaremba-Niedzwiedzka K."/>
            <person name="Martijn J."/>
            <person name="Lind A.E."/>
            <person name="van Eijk R."/>
            <person name="Schleper C."/>
            <person name="Guy L."/>
            <person name="Ettema T.J."/>
        </authorList>
    </citation>
    <scope>NUCLEOTIDE SEQUENCE</scope>
</reference>
<evidence type="ECO:0000256" key="1">
    <source>
        <dbReference type="SAM" id="Phobius"/>
    </source>
</evidence>
<organism evidence="2">
    <name type="scientific">marine sediment metagenome</name>
    <dbReference type="NCBI Taxonomy" id="412755"/>
    <lineage>
        <taxon>unclassified sequences</taxon>
        <taxon>metagenomes</taxon>
        <taxon>ecological metagenomes</taxon>
    </lineage>
</organism>
<gene>
    <name evidence="2" type="ORF">LCGC14_0714980</name>
</gene>
<name>A0A0F9QE13_9ZZZZ</name>
<keyword evidence="1" id="KW-1133">Transmembrane helix</keyword>
<keyword evidence="1" id="KW-0812">Transmembrane</keyword>